<dbReference type="OrthoDB" id="2666697at2"/>
<keyword evidence="3" id="KW-0540">Nuclease</keyword>
<dbReference type="InterPro" id="IPR002711">
    <property type="entry name" value="HNH"/>
</dbReference>
<dbReference type="GO" id="GO:0003676">
    <property type="term" value="F:nucleic acid binding"/>
    <property type="evidence" value="ECO:0007669"/>
    <property type="project" value="InterPro"/>
</dbReference>
<organism evidence="3 4">
    <name type="scientific">Peribacillus asahii</name>
    <dbReference type="NCBI Taxonomy" id="228899"/>
    <lineage>
        <taxon>Bacteria</taxon>
        <taxon>Bacillati</taxon>
        <taxon>Bacillota</taxon>
        <taxon>Bacilli</taxon>
        <taxon>Bacillales</taxon>
        <taxon>Bacillaceae</taxon>
        <taxon>Peribacillus</taxon>
    </lineage>
</organism>
<keyword evidence="3" id="KW-0255">Endonuclease</keyword>
<dbReference type="AlphaFoldDB" id="A0A3T0KT09"/>
<accession>A0A3T0KT09</accession>
<feature type="region of interest" description="Disordered" evidence="1">
    <location>
        <begin position="62"/>
        <end position="90"/>
    </location>
</feature>
<name>A0A3T0KT09_9BACI</name>
<feature type="compositionally biased region" description="Basic and acidic residues" evidence="1">
    <location>
        <begin position="74"/>
        <end position="90"/>
    </location>
</feature>
<keyword evidence="3" id="KW-0378">Hydrolase</keyword>
<dbReference type="EMBL" id="CP026095">
    <property type="protein sequence ID" value="AZV43582.1"/>
    <property type="molecule type" value="Genomic_DNA"/>
</dbReference>
<reference evidence="3 4" key="1">
    <citation type="submission" date="2018-01" db="EMBL/GenBank/DDBJ databases">
        <title>Bacillus asahii Genome sequencing and assembly.</title>
        <authorList>
            <person name="Jiang H."/>
            <person name="Feng Y."/>
            <person name="Zhao F."/>
            <person name="Lin X."/>
        </authorList>
    </citation>
    <scope>NUCLEOTIDE SEQUENCE [LARGE SCALE GENOMIC DNA]</scope>
    <source>
        <strain evidence="3 4">OM18</strain>
    </source>
</reference>
<dbReference type="Gene3D" id="1.10.30.50">
    <property type="match status" value="1"/>
</dbReference>
<protein>
    <submittedName>
        <fullName evidence="3">Endonuclease</fullName>
    </submittedName>
</protein>
<sequence length="229" mass="27580">MDSVEMELKVCKVCELEKPLTEFYTQNKTRKDGTEYIYYRPDCKECTQNKSMKWAKDNIERHRQLQKKSNSTPRVRELRRGYSKRQRDSGYTKSYYHKNKEQLREYNKNKLMNKTHKISNEEWENCKNYFNYRCAYCGLAIENHYIKFNGEIRLGDFAREHVDDEGVNDLSNCVPSCKSCNSQKSTFTLEEWLDINARGFNEQKYNKIIKWISEDFMKYIESVHVDEII</sequence>
<evidence type="ECO:0000313" key="4">
    <source>
        <dbReference type="Proteomes" id="UP000283095"/>
    </source>
</evidence>
<dbReference type="KEGG" id="pasa:BAOM_2973"/>
<feature type="domain" description="HNH" evidence="2">
    <location>
        <begin position="134"/>
        <end position="185"/>
    </location>
</feature>
<dbReference type="RefSeq" id="WP_127760730.1">
    <property type="nucleotide sequence ID" value="NZ_CP026095.1"/>
</dbReference>
<dbReference type="Pfam" id="PF01844">
    <property type="entry name" value="HNH"/>
    <property type="match status" value="1"/>
</dbReference>
<dbReference type="GO" id="GO:0008270">
    <property type="term" value="F:zinc ion binding"/>
    <property type="evidence" value="ECO:0007669"/>
    <property type="project" value="InterPro"/>
</dbReference>
<dbReference type="Proteomes" id="UP000283095">
    <property type="component" value="Chromosome"/>
</dbReference>
<proteinExistence type="predicted"/>
<dbReference type="CDD" id="cd00085">
    <property type="entry name" value="HNHc"/>
    <property type="match status" value="1"/>
</dbReference>
<evidence type="ECO:0000259" key="2">
    <source>
        <dbReference type="Pfam" id="PF01844"/>
    </source>
</evidence>
<dbReference type="InterPro" id="IPR003615">
    <property type="entry name" value="HNH_nuc"/>
</dbReference>
<evidence type="ECO:0000256" key="1">
    <source>
        <dbReference type="SAM" id="MobiDB-lite"/>
    </source>
</evidence>
<gene>
    <name evidence="3" type="ORF">BAOM_2973</name>
</gene>
<dbReference type="GO" id="GO:0004519">
    <property type="term" value="F:endonuclease activity"/>
    <property type="evidence" value="ECO:0007669"/>
    <property type="project" value="UniProtKB-KW"/>
</dbReference>
<evidence type="ECO:0000313" key="3">
    <source>
        <dbReference type="EMBL" id="AZV43582.1"/>
    </source>
</evidence>